<gene>
    <name evidence="1" type="ORF">Bravens_00457</name>
</gene>
<comment type="caution">
    <text evidence="1">The sequence shown here is derived from an EMBL/GenBank/DDBJ whole genome shotgun (WGS) entry which is preliminary data.</text>
</comment>
<proteinExistence type="predicted"/>
<dbReference type="PATRIC" id="fig|479117.4.peg.457"/>
<dbReference type="AlphaFoldDB" id="A0A150HC34"/>
<accession>A0A150HC34</accession>
<sequence>MICAMVAVLTDLDDKLKSLCVVDRGTYDYLSVDEVENLAEVFAVINSGLVFKRPKVVGRCVR</sequence>
<protein>
    <submittedName>
        <fullName evidence="1">Uncharacterized protein</fullName>
    </submittedName>
</protein>
<keyword evidence="2" id="KW-1185">Reference proteome</keyword>
<evidence type="ECO:0000313" key="2">
    <source>
        <dbReference type="Proteomes" id="UP000243589"/>
    </source>
</evidence>
<organism evidence="1 2">
    <name type="scientific">Brevibacterium ravenspurgense</name>
    <dbReference type="NCBI Taxonomy" id="479117"/>
    <lineage>
        <taxon>Bacteria</taxon>
        <taxon>Bacillati</taxon>
        <taxon>Actinomycetota</taxon>
        <taxon>Actinomycetes</taxon>
        <taxon>Micrococcales</taxon>
        <taxon>Brevibacteriaceae</taxon>
        <taxon>Brevibacterium</taxon>
    </lineage>
</organism>
<evidence type="ECO:0000313" key="1">
    <source>
        <dbReference type="EMBL" id="KXZ59210.1"/>
    </source>
</evidence>
<reference evidence="1 2" key="1">
    <citation type="submission" date="2016-01" db="EMBL/GenBank/DDBJ databases">
        <title>Use of Whole Genome Sequencing to ascertain that Brevibacterium massiliense (Roux, Raoult 2009) is a later heterotypic synonym of Brevibacterium ravenspurgense (Mages 2008).</title>
        <authorList>
            <person name="Bernier A.-M."/>
            <person name="Burdz T."/>
            <person name="Huynh C."/>
            <person name="Pachecho A.L."/>
            <person name="Wiebe D."/>
            <person name="Bonner C."/>
            <person name="Bernard K."/>
        </authorList>
    </citation>
    <scope>NUCLEOTIDE SEQUENCE [LARGE SCALE GENOMIC DNA]</scope>
    <source>
        <strain evidence="1 2">CCUG56047</strain>
    </source>
</reference>
<dbReference type="EMBL" id="LQQC01000005">
    <property type="protein sequence ID" value="KXZ59210.1"/>
    <property type="molecule type" value="Genomic_DNA"/>
</dbReference>
<dbReference type="Proteomes" id="UP000243589">
    <property type="component" value="Unassembled WGS sequence"/>
</dbReference>
<name>A0A150HC34_9MICO</name>